<protein>
    <submittedName>
        <fullName evidence="1">Uncharacterized protein</fullName>
    </submittedName>
</protein>
<dbReference type="RefSeq" id="WP_095724392.1">
    <property type="nucleotide sequence ID" value="NZ_NTFS01000435.1"/>
</dbReference>
<name>A0A2A2TC21_9CYAN</name>
<keyword evidence="2" id="KW-1185">Reference proteome</keyword>
<sequence>MTQLNFSQFIHPRSQFPSVVNITRDEPMLDLYTMAGLILYTACANNNQKAAANALEVSKTSAGHIDVKKLFERCQTGDRAAILEMIALMVPGLQTRVEA</sequence>
<evidence type="ECO:0000313" key="1">
    <source>
        <dbReference type="EMBL" id="PAX51253.1"/>
    </source>
</evidence>
<accession>A0A2A2TC21</accession>
<dbReference type="EMBL" id="NTFS01000435">
    <property type="protein sequence ID" value="PAX51253.1"/>
    <property type="molecule type" value="Genomic_DNA"/>
</dbReference>
<proteinExistence type="predicted"/>
<evidence type="ECO:0000313" key="2">
    <source>
        <dbReference type="Proteomes" id="UP000218238"/>
    </source>
</evidence>
<reference evidence="1 2" key="1">
    <citation type="submission" date="2017-08" db="EMBL/GenBank/DDBJ databases">
        <title>Draft genome sequence of filamentous cyanobacterium Calothrix elsteri CCALA 953.</title>
        <authorList>
            <person name="Gagunashvili A.N."/>
            <person name="Elster J."/>
            <person name="Andresson O.S."/>
        </authorList>
    </citation>
    <scope>NUCLEOTIDE SEQUENCE [LARGE SCALE GENOMIC DNA]</scope>
    <source>
        <strain evidence="1 2">CCALA 953</strain>
    </source>
</reference>
<gene>
    <name evidence="1" type="ORF">CK510_25800</name>
</gene>
<comment type="caution">
    <text evidence="1">The sequence shown here is derived from an EMBL/GenBank/DDBJ whole genome shotgun (WGS) entry which is preliminary data.</text>
</comment>
<organism evidence="1 2">
    <name type="scientific">Brunnivagina elsteri CCALA 953</name>
    <dbReference type="NCBI Taxonomy" id="987040"/>
    <lineage>
        <taxon>Bacteria</taxon>
        <taxon>Bacillati</taxon>
        <taxon>Cyanobacteriota</taxon>
        <taxon>Cyanophyceae</taxon>
        <taxon>Nostocales</taxon>
        <taxon>Calotrichaceae</taxon>
        <taxon>Brunnivagina</taxon>
    </lineage>
</organism>
<dbReference type="AlphaFoldDB" id="A0A2A2TC21"/>
<dbReference type="OrthoDB" id="514357at2"/>
<dbReference type="Proteomes" id="UP000218238">
    <property type="component" value="Unassembled WGS sequence"/>
</dbReference>